<keyword evidence="2 10" id="KW-1003">Cell membrane</keyword>
<dbReference type="EMBL" id="LO017727">
    <property type="protein sequence ID" value="CRH07946.1"/>
    <property type="molecule type" value="Genomic_DNA"/>
</dbReference>
<feature type="transmembrane region" description="Helical" evidence="10">
    <location>
        <begin position="377"/>
        <end position="397"/>
    </location>
</feature>
<comment type="pathway">
    <text evidence="10">Cell wall biogenesis; peptidoglycan biosynthesis.</text>
</comment>
<evidence type="ECO:0000256" key="3">
    <source>
        <dbReference type="ARBA" id="ARBA00022692"/>
    </source>
</evidence>
<dbReference type="PANTHER" id="PTHR47019:SF1">
    <property type="entry name" value="LIPID II FLIPPASE MURJ"/>
    <property type="match status" value="1"/>
</dbReference>
<dbReference type="GO" id="GO:0071555">
    <property type="term" value="P:cell wall organization"/>
    <property type="evidence" value="ECO:0007669"/>
    <property type="project" value="UniProtKB-UniRule"/>
</dbReference>
<keyword evidence="10 11" id="KW-0961">Cell wall biogenesis/degradation</keyword>
<dbReference type="GO" id="GO:0008360">
    <property type="term" value="P:regulation of cell shape"/>
    <property type="evidence" value="ECO:0007669"/>
    <property type="project" value="UniProtKB-UniRule"/>
</dbReference>
<comment type="subcellular location">
    <subcellularLocation>
        <location evidence="10">Cell inner membrane</location>
        <topology evidence="10">Multi-pass membrane protein</topology>
    </subcellularLocation>
    <subcellularLocation>
        <location evidence="1">Cell membrane</location>
        <topology evidence="1">Multi-pass membrane protein</topology>
    </subcellularLocation>
</comment>
<feature type="transmembrane region" description="Helical" evidence="10">
    <location>
        <begin position="268"/>
        <end position="291"/>
    </location>
</feature>
<dbReference type="PANTHER" id="PTHR47019">
    <property type="entry name" value="LIPID II FLIPPASE MURJ"/>
    <property type="match status" value="1"/>
</dbReference>
<feature type="transmembrane region" description="Helical" evidence="10">
    <location>
        <begin position="128"/>
        <end position="147"/>
    </location>
</feature>
<keyword evidence="7 10" id="KW-0472">Membrane</keyword>
<keyword evidence="3 10" id="KW-0812">Transmembrane</keyword>
<evidence type="ECO:0000256" key="11">
    <source>
        <dbReference type="PIRNR" id="PIRNR002869"/>
    </source>
</evidence>
<dbReference type="PRINTS" id="PR01806">
    <property type="entry name" value="VIRFACTRMVIN"/>
</dbReference>
<evidence type="ECO:0000256" key="5">
    <source>
        <dbReference type="ARBA" id="ARBA00022984"/>
    </source>
</evidence>
<dbReference type="GO" id="GO:0015648">
    <property type="term" value="F:lipid-linked peptidoglycan transporter activity"/>
    <property type="evidence" value="ECO:0007669"/>
    <property type="project" value="UniProtKB-UniRule"/>
</dbReference>
<feature type="transmembrane region" description="Helical" evidence="10">
    <location>
        <begin position="444"/>
        <end position="461"/>
    </location>
</feature>
<feature type="transmembrane region" description="Helical" evidence="10">
    <location>
        <begin position="80"/>
        <end position="108"/>
    </location>
</feature>
<gene>
    <name evidence="10" type="primary">murJ</name>
    <name evidence="12" type="ORF">MAGMO_3818</name>
</gene>
<feature type="transmembrane region" description="Helical" evidence="10">
    <location>
        <begin position="403"/>
        <end position="423"/>
    </location>
</feature>
<evidence type="ECO:0000256" key="8">
    <source>
        <dbReference type="ARBA" id="ARBA00060041"/>
    </source>
</evidence>
<dbReference type="UniPathway" id="UPA00219"/>
<feature type="transmembrane region" description="Helical" evidence="10">
    <location>
        <begin position="343"/>
        <end position="365"/>
    </location>
</feature>
<feature type="transmembrane region" description="Helical" evidence="10">
    <location>
        <begin position="182"/>
        <end position="202"/>
    </location>
</feature>
<evidence type="ECO:0000313" key="12">
    <source>
        <dbReference type="EMBL" id="CRH07946.1"/>
    </source>
</evidence>
<feature type="transmembrane region" description="Helical" evidence="10">
    <location>
        <begin position="159"/>
        <end position="176"/>
    </location>
</feature>
<evidence type="ECO:0000256" key="2">
    <source>
        <dbReference type="ARBA" id="ARBA00022475"/>
    </source>
</evidence>
<feature type="transmembrane region" description="Helical" evidence="10">
    <location>
        <begin position="303"/>
        <end position="323"/>
    </location>
</feature>
<keyword evidence="5 10" id="KW-0573">Peptidoglycan synthesis</keyword>
<dbReference type="AlphaFoldDB" id="A0A1S7LQA3"/>
<keyword evidence="10 11" id="KW-0813">Transport</keyword>
<comment type="function">
    <text evidence="8 10 11">Involved in peptidoglycan biosynthesis. Transports lipid-linked peptidoglycan precursors from the inner to the outer leaflet of the cytoplasmic membrane.</text>
</comment>
<evidence type="ECO:0000256" key="1">
    <source>
        <dbReference type="ARBA" id="ARBA00004651"/>
    </source>
</evidence>
<dbReference type="CDD" id="cd13123">
    <property type="entry name" value="MATE_MurJ_like"/>
    <property type="match status" value="1"/>
</dbReference>
<dbReference type="GO" id="GO:0009252">
    <property type="term" value="P:peptidoglycan biosynthetic process"/>
    <property type="evidence" value="ECO:0007669"/>
    <property type="project" value="UniProtKB-UniRule"/>
</dbReference>
<evidence type="ECO:0000256" key="10">
    <source>
        <dbReference type="HAMAP-Rule" id="MF_02078"/>
    </source>
</evidence>
<feature type="transmembrane region" description="Helical" evidence="10">
    <location>
        <begin position="21"/>
        <end position="42"/>
    </location>
</feature>
<feature type="transmembrane region" description="Helical" evidence="10">
    <location>
        <begin position="48"/>
        <end position="68"/>
    </location>
</feature>
<evidence type="ECO:0000256" key="9">
    <source>
        <dbReference type="ARBA" id="ARBA00061532"/>
    </source>
</evidence>
<evidence type="ECO:0000256" key="6">
    <source>
        <dbReference type="ARBA" id="ARBA00022989"/>
    </source>
</evidence>
<organism evidence="12">
    <name type="scientific">Magnetococcus massalia (strain MO-1)</name>
    <dbReference type="NCBI Taxonomy" id="451514"/>
    <lineage>
        <taxon>Bacteria</taxon>
        <taxon>Pseudomonadati</taxon>
        <taxon>Pseudomonadota</taxon>
        <taxon>Magnetococcia</taxon>
        <taxon>Magnetococcales</taxon>
        <taxon>Magnetococcaceae</taxon>
        <taxon>Magnetococcus</taxon>
    </lineage>
</organism>
<keyword evidence="6 10" id="KW-1133">Transmembrane helix</keyword>
<accession>A0A1S7LQA3</accession>
<dbReference type="InterPro" id="IPR004268">
    <property type="entry name" value="MurJ"/>
</dbReference>
<evidence type="ECO:0000256" key="7">
    <source>
        <dbReference type="ARBA" id="ARBA00023136"/>
    </source>
</evidence>
<name>A0A1S7LQA3_MAGMO</name>
<dbReference type="GO" id="GO:0005886">
    <property type="term" value="C:plasma membrane"/>
    <property type="evidence" value="ECO:0007669"/>
    <property type="project" value="UniProtKB-SubCell"/>
</dbReference>
<keyword evidence="4 10" id="KW-0133">Cell shape</keyword>
<sequence length="513" mass="55530">MGTISFFTLLSRILGFVRDIVIARGFGAGVGADAFFIALKLPNFLRRLFAEGAFSTAFVPVFADYLAAGDKQKSRHAAQAVFTMLLTALLVLVAIAQLGMPWLIMAVAPGFLDQPDKYQLTVELTRITFPYILFISLVALAGGILNSHRKFAIPAATPMLLNVSLILCGLFLAPVMEEPVEALAWGVFFGGLAQLLMQWPALKQIGMPFRLRWDPQHPAIKRVLTLMGPSVLGVSVAQINLMFDLLLASFLASGSISYLYYADRLVEFPLGLIGIAMGTAILPTLSAHAAEGNEAALKHDLDYALKLIFIINLPATVGLILLREPILALLFERGAFDANTTHLAGNALFAYSLGLIAFSGIKVLAPAFYARKDTRTPVRIAIIAMSANMVFNLILMWPLAHVGLALATTLSAYLNMGLLYRALKRETGFCPEPGWGKAILKAGLATLAMAGVLLTSMHLYWPTGEGVDTLDRAVVLVPTILLGVMIFFATAWLLNLTELKTLLGALRKRKAKG</sequence>
<dbReference type="InterPro" id="IPR051050">
    <property type="entry name" value="Lipid_II_flippase_MurJ/MviN"/>
</dbReference>
<reference evidence="12" key="1">
    <citation type="submission" date="2015-04" db="EMBL/GenBank/DDBJ databases">
        <authorList>
            <person name="Syromyatnikov M.Y."/>
            <person name="Popov V.N."/>
        </authorList>
    </citation>
    <scope>NUCLEOTIDE SEQUENCE</scope>
    <source>
        <strain evidence="12">MO-1</strain>
    </source>
</reference>
<dbReference type="NCBIfam" id="TIGR01695">
    <property type="entry name" value="murJ_mviN"/>
    <property type="match status" value="1"/>
</dbReference>
<evidence type="ECO:0000256" key="4">
    <source>
        <dbReference type="ARBA" id="ARBA00022960"/>
    </source>
</evidence>
<feature type="transmembrane region" description="Helical" evidence="10">
    <location>
        <begin position="473"/>
        <end position="494"/>
    </location>
</feature>
<dbReference type="HAMAP" id="MF_02078">
    <property type="entry name" value="MurJ_MviN"/>
    <property type="match status" value="1"/>
</dbReference>
<feature type="transmembrane region" description="Helical" evidence="10">
    <location>
        <begin position="223"/>
        <end position="248"/>
    </location>
</feature>
<keyword evidence="10" id="KW-0997">Cell inner membrane</keyword>
<dbReference type="Pfam" id="PF03023">
    <property type="entry name" value="MurJ"/>
    <property type="match status" value="1"/>
</dbReference>
<dbReference type="PIRSF" id="PIRSF002869">
    <property type="entry name" value="MviN"/>
    <property type="match status" value="1"/>
</dbReference>
<comment type="similarity">
    <text evidence="9 10 11">Belongs to the MurJ/MviN family.</text>
</comment>
<dbReference type="GO" id="GO:0034204">
    <property type="term" value="P:lipid translocation"/>
    <property type="evidence" value="ECO:0007669"/>
    <property type="project" value="TreeGrafter"/>
</dbReference>
<protein>
    <recommendedName>
        <fullName evidence="10">Probable lipid II flippase MurJ</fullName>
    </recommendedName>
</protein>
<proteinExistence type="inferred from homology"/>